<dbReference type="EMBL" id="QGDI01000019">
    <property type="protein sequence ID" value="PWJ09821.1"/>
    <property type="molecule type" value="Genomic_DNA"/>
</dbReference>
<name>A0A315XUJ4_RUMFL</name>
<accession>A0A315XUJ4</accession>
<dbReference type="InterPro" id="IPR053842">
    <property type="entry name" value="NikA-like"/>
</dbReference>
<dbReference type="OrthoDB" id="1779306at2"/>
<dbReference type="AlphaFoldDB" id="A0A315XUJ4"/>
<organism evidence="1 2">
    <name type="scientific">Ruminococcus flavefaciens</name>
    <dbReference type="NCBI Taxonomy" id="1265"/>
    <lineage>
        <taxon>Bacteria</taxon>
        <taxon>Bacillati</taxon>
        <taxon>Bacillota</taxon>
        <taxon>Clostridia</taxon>
        <taxon>Eubacteriales</taxon>
        <taxon>Oscillospiraceae</taxon>
        <taxon>Ruminococcus</taxon>
    </lineage>
</organism>
<proteinExistence type="predicted"/>
<comment type="caution">
    <text evidence="1">The sequence shown here is derived from an EMBL/GenBank/DDBJ whole genome shotgun (WGS) entry which is preliminary data.</text>
</comment>
<evidence type="ECO:0000313" key="2">
    <source>
        <dbReference type="Proteomes" id="UP000245720"/>
    </source>
</evidence>
<dbReference type="Pfam" id="PF21983">
    <property type="entry name" value="NikA-like"/>
    <property type="match status" value="1"/>
</dbReference>
<protein>
    <submittedName>
        <fullName evidence="1">Mobilization protein MobC</fullName>
    </submittedName>
</protein>
<dbReference type="RefSeq" id="WP_109728024.1">
    <property type="nucleotide sequence ID" value="NZ_QGDI01000019.1"/>
</dbReference>
<reference evidence="1 2" key="1">
    <citation type="submission" date="2018-05" db="EMBL/GenBank/DDBJ databases">
        <title>The Hungate 1000. A catalogue of reference genomes from the rumen microbiome.</title>
        <authorList>
            <person name="Kelly W."/>
        </authorList>
    </citation>
    <scope>NUCLEOTIDE SEQUENCE [LARGE SCALE GENOMIC DNA]</scope>
    <source>
        <strain evidence="1 2">SAb67</strain>
    </source>
</reference>
<dbReference type="Proteomes" id="UP000245720">
    <property type="component" value="Unassembled WGS sequence"/>
</dbReference>
<sequence length="106" mass="12243">MRRRNTTIAIRCTEEESRRVHELAKRHGLKLNDFVMRCALGKKIVVANGIDEIVRQQKAIGRNLNQIATLANMDRLTARHSQKNVSARKLTEYTWADAQSNNERKD</sequence>
<evidence type="ECO:0000313" key="1">
    <source>
        <dbReference type="EMBL" id="PWJ09821.1"/>
    </source>
</evidence>
<gene>
    <name evidence="1" type="ORF">IE37_03373</name>
</gene>